<reference evidence="2" key="1">
    <citation type="journal article" date="2021" name="Microb. Physiol.">
        <title>Proteogenomic Insights into the Physiology of Marine, Sulfate-Reducing, Filamentous Desulfonema limicola and Desulfonema magnum.</title>
        <authorList>
            <person name="Schnaars V."/>
            <person name="Wohlbrand L."/>
            <person name="Scheve S."/>
            <person name="Hinrichs C."/>
            <person name="Reinhardt R."/>
            <person name="Rabus R."/>
        </authorList>
    </citation>
    <scope>NUCLEOTIDE SEQUENCE</scope>
    <source>
        <strain evidence="2">4be13</strain>
    </source>
</reference>
<feature type="region of interest" description="Disordered" evidence="1">
    <location>
        <begin position="101"/>
        <end position="131"/>
    </location>
</feature>
<protein>
    <submittedName>
        <fullName evidence="2">Uncharacterized protein</fullName>
    </submittedName>
</protein>
<evidence type="ECO:0000256" key="1">
    <source>
        <dbReference type="SAM" id="MobiDB-lite"/>
    </source>
</evidence>
<feature type="compositionally biased region" description="Polar residues" evidence="1">
    <location>
        <begin position="114"/>
        <end position="131"/>
    </location>
</feature>
<proteinExistence type="predicted"/>
<sequence>MLFRNCKNTIFALRIRPELFKSTVSSLSEGEEHHQAKKQQKNDIFRRPIIHRFQAFTKCFRSAYIDNLSDFAGRGCKPICIRLRLQPTVFINSDFAGRGLQPRPEYFPDRRPQTFRTGLQTPSGSRPSFLA</sequence>
<keyword evidence="3" id="KW-1185">Reference proteome</keyword>
<organism evidence="2 3">
    <name type="scientific">Desulfonema magnum</name>
    <dbReference type="NCBI Taxonomy" id="45655"/>
    <lineage>
        <taxon>Bacteria</taxon>
        <taxon>Pseudomonadati</taxon>
        <taxon>Thermodesulfobacteriota</taxon>
        <taxon>Desulfobacteria</taxon>
        <taxon>Desulfobacterales</taxon>
        <taxon>Desulfococcaceae</taxon>
        <taxon>Desulfonema</taxon>
    </lineage>
</organism>
<dbReference type="EMBL" id="CP061800">
    <property type="protein sequence ID" value="QTA84614.1"/>
    <property type="molecule type" value="Genomic_DNA"/>
</dbReference>
<dbReference type="KEGG" id="dmm:dnm_006130"/>
<dbReference type="Proteomes" id="UP000663722">
    <property type="component" value="Chromosome"/>
</dbReference>
<dbReference type="AlphaFoldDB" id="A0A975GKC9"/>
<accession>A0A975GKC9</accession>
<name>A0A975GKC9_9BACT</name>
<gene>
    <name evidence="2" type="ORF">dnm_006130</name>
</gene>
<evidence type="ECO:0000313" key="3">
    <source>
        <dbReference type="Proteomes" id="UP000663722"/>
    </source>
</evidence>
<evidence type="ECO:0000313" key="2">
    <source>
        <dbReference type="EMBL" id="QTA84614.1"/>
    </source>
</evidence>